<proteinExistence type="predicted"/>
<dbReference type="Proteomes" id="UP000069205">
    <property type="component" value="Chromosome"/>
</dbReference>
<dbReference type="AlphaFoldDB" id="A0A0K2GDQ9"/>
<organism evidence="3 4">
    <name type="scientific">Nitrospira moscoviensis</name>
    <dbReference type="NCBI Taxonomy" id="42253"/>
    <lineage>
        <taxon>Bacteria</taxon>
        <taxon>Pseudomonadati</taxon>
        <taxon>Nitrospirota</taxon>
        <taxon>Nitrospiria</taxon>
        <taxon>Nitrospirales</taxon>
        <taxon>Nitrospiraceae</taxon>
        <taxon>Nitrospira</taxon>
    </lineage>
</organism>
<dbReference type="PANTHER" id="PTHR44520">
    <property type="entry name" value="RESPONSE REGULATOR RCP1-RELATED"/>
    <property type="match status" value="1"/>
</dbReference>
<dbReference type="RefSeq" id="WP_053380169.1">
    <property type="nucleotide sequence ID" value="NZ_CP011801.1"/>
</dbReference>
<dbReference type="OrthoDB" id="5510574at2"/>
<dbReference type="Gene3D" id="3.40.50.2300">
    <property type="match status" value="1"/>
</dbReference>
<sequence>MTNGMEILLIEDNPEDVELTLRAFRKYHLANRIQVVRDGEEALECLFSTGRYAGSGECANTRLILLDLKLPKVDGLEILQKCKSDPRTRNIPVVVLTSSREEQDLIKSYNLGVNSYVVKPVDFPQFTDAVRQLGLYWMLLNQVPAEWRAEGGQGGGG</sequence>
<feature type="modified residue" description="4-aspartylphosphate" evidence="1">
    <location>
        <position position="67"/>
    </location>
</feature>
<dbReference type="GO" id="GO:0000160">
    <property type="term" value="P:phosphorelay signal transduction system"/>
    <property type="evidence" value="ECO:0007669"/>
    <property type="project" value="InterPro"/>
</dbReference>
<dbReference type="InterPro" id="IPR052893">
    <property type="entry name" value="TCS_response_regulator"/>
</dbReference>
<feature type="domain" description="Response regulatory" evidence="2">
    <location>
        <begin position="6"/>
        <end position="134"/>
    </location>
</feature>
<name>A0A0K2GDQ9_NITMO</name>
<evidence type="ECO:0000313" key="3">
    <source>
        <dbReference type="EMBL" id="ALA59091.1"/>
    </source>
</evidence>
<dbReference type="KEGG" id="nmv:NITMOv2_2679"/>
<evidence type="ECO:0000313" key="4">
    <source>
        <dbReference type="Proteomes" id="UP000069205"/>
    </source>
</evidence>
<gene>
    <name evidence="3" type="ORF">NITMOv2_2679</name>
</gene>
<dbReference type="SMART" id="SM00448">
    <property type="entry name" value="REC"/>
    <property type="match status" value="1"/>
</dbReference>
<keyword evidence="4" id="KW-1185">Reference proteome</keyword>
<dbReference type="EMBL" id="CP011801">
    <property type="protein sequence ID" value="ALA59091.1"/>
    <property type="molecule type" value="Genomic_DNA"/>
</dbReference>
<dbReference type="InterPro" id="IPR011006">
    <property type="entry name" value="CheY-like_superfamily"/>
</dbReference>
<dbReference type="CDD" id="cd17557">
    <property type="entry name" value="REC_Rcp-like"/>
    <property type="match status" value="1"/>
</dbReference>
<keyword evidence="1" id="KW-0597">Phosphoprotein</keyword>
<dbReference type="PATRIC" id="fig|42253.5.peg.2650"/>
<dbReference type="Pfam" id="PF00072">
    <property type="entry name" value="Response_reg"/>
    <property type="match status" value="1"/>
</dbReference>
<reference evidence="3 4" key="1">
    <citation type="journal article" date="2015" name="Proc. Natl. Acad. Sci. U.S.A.">
        <title>Expanded metabolic versatility of ubiquitous nitrite-oxidizing bacteria from the genus Nitrospira.</title>
        <authorList>
            <person name="Koch H."/>
            <person name="Lucker S."/>
            <person name="Albertsen M."/>
            <person name="Kitzinger K."/>
            <person name="Herbold C."/>
            <person name="Spieck E."/>
            <person name="Nielsen P.H."/>
            <person name="Wagner M."/>
            <person name="Daims H."/>
        </authorList>
    </citation>
    <scope>NUCLEOTIDE SEQUENCE [LARGE SCALE GENOMIC DNA]</scope>
    <source>
        <strain evidence="3 4">NSP M-1</strain>
    </source>
</reference>
<dbReference type="SUPFAM" id="SSF52172">
    <property type="entry name" value="CheY-like"/>
    <property type="match status" value="1"/>
</dbReference>
<evidence type="ECO:0000259" key="2">
    <source>
        <dbReference type="PROSITE" id="PS50110"/>
    </source>
</evidence>
<protein>
    <submittedName>
        <fullName evidence="3">Response regulator receiver protein</fullName>
    </submittedName>
</protein>
<accession>A0A0K2GDQ9</accession>
<dbReference type="PANTHER" id="PTHR44520:SF1">
    <property type="entry name" value="TWO-COMPONENT SYSTEM REGULATORY PROTEIN"/>
    <property type="match status" value="1"/>
</dbReference>
<dbReference type="InterPro" id="IPR001789">
    <property type="entry name" value="Sig_transdc_resp-reg_receiver"/>
</dbReference>
<dbReference type="STRING" id="42253.NITMOv2_2679"/>
<evidence type="ECO:0000256" key="1">
    <source>
        <dbReference type="PROSITE-ProRule" id="PRU00169"/>
    </source>
</evidence>
<dbReference type="PROSITE" id="PS50110">
    <property type="entry name" value="RESPONSE_REGULATORY"/>
    <property type="match status" value="1"/>
</dbReference>